<protein>
    <recommendedName>
        <fullName evidence="3">Toxin</fullName>
    </recommendedName>
</protein>
<dbReference type="AlphaFoldDB" id="A0A370DH20"/>
<keyword evidence="5" id="KW-1185">Reference proteome</keyword>
<accession>A0A370DH20</accession>
<dbReference type="InterPro" id="IPR028344">
    <property type="entry name" value="ParE1/4"/>
</dbReference>
<organism evidence="4 5">
    <name type="scientific">endosymbiont of Escarpia spicata</name>
    <dbReference type="NCBI Taxonomy" id="2200908"/>
    <lineage>
        <taxon>Bacteria</taxon>
        <taxon>Pseudomonadati</taxon>
        <taxon>Pseudomonadota</taxon>
        <taxon>Gammaproteobacteria</taxon>
        <taxon>sulfur-oxidizing symbionts</taxon>
    </lineage>
</organism>
<evidence type="ECO:0000313" key="5">
    <source>
        <dbReference type="Proteomes" id="UP000254771"/>
    </source>
</evidence>
<gene>
    <name evidence="4" type="ORF">DIZ78_14285</name>
</gene>
<evidence type="ECO:0000256" key="2">
    <source>
        <dbReference type="ARBA" id="ARBA00022649"/>
    </source>
</evidence>
<evidence type="ECO:0000313" key="4">
    <source>
        <dbReference type="EMBL" id="RDH83664.1"/>
    </source>
</evidence>
<dbReference type="InterPro" id="IPR007712">
    <property type="entry name" value="RelE/ParE_toxin"/>
</dbReference>
<proteinExistence type="inferred from homology"/>
<dbReference type="Pfam" id="PF05016">
    <property type="entry name" value="ParE_toxin"/>
    <property type="match status" value="1"/>
</dbReference>
<dbReference type="EMBL" id="QFXE01000018">
    <property type="protein sequence ID" value="RDH83664.1"/>
    <property type="molecule type" value="Genomic_DNA"/>
</dbReference>
<comment type="similarity">
    <text evidence="1 3">Belongs to the RelE toxin family.</text>
</comment>
<dbReference type="Proteomes" id="UP000254771">
    <property type="component" value="Unassembled WGS sequence"/>
</dbReference>
<evidence type="ECO:0000256" key="1">
    <source>
        <dbReference type="ARBA" id="ARBA00006226"/>
    </source>
</evidence>
<dbReference type="InterPro" id="IPR051803">
    <property type="entry name" value="TA_system_RelE-like_toxin"/>
</dbReference>
<dbReference type="PIRSF" id="PIRSF029218">
    <property type="entry name" value="ParE"/>
    <property type="match status" value="1"/>
</dbReference>
<keyword evidence="2" id="KW-1277">Toxin-antitoxin system</keyword>
<comment type="caution">
    <text evidence="4">The sequence shown here is derived from an EMBL/GenBank/DDBJ whole genome shotgun (WGS) entry which is preliminary data.</text>
</comment>
<reference evidence="4 5" key="1">
    <citation type="journal article" date="2018" name="ISME J.">
        <title>Endosymbiont genomes yield clues of tubeworm success.</title>
        <authorList>
            <person name="Li Y."/>
            <person name="Liles M.R."/>
            <person name="Halanych K.M."/>
        </authorList>
    </citation>
    <scope>NUCLEOTIDE SEQUENCE [LARGE SCALE GENOMIC DNA]</scope>
    <source>
        <strain evidence="4">A1462</strain>
    </source>
</reference>
<dbReference type="Gene3D" id="3.30.2310.20">
    <property type="entry name" value="RelE-like"/>
    <property type="match status" value="1"/>
</dbReference>
<dbReference type="InterPro" id="IPR035093">
    <property type="entry name" value="RelE/ParE_toxin_dom_sf"/>
</dbReference>
<name>A0A370DH20_9GAMM</name>
<sequence length="110" mass="12858">MHSYYLLIAPLARDDLKRIYDYGVSNWGATQASSYLEKLKEHFWGLTKQPKMGIEREKLMPSMRSFPVGSHIVFYRLQQSQVEVVRVLHCRQDPQRHIKYVIPGSVLTPP</sequence>
<evidence type="ECO:0000256" key="3">
    <source>
        <dbReference type="PIRNR" id="PIRNR029218"/>
    </source>
</evidence>
<dbReference type="PANTHER" id="PTHR33755:SF9">
    <property type="entry name" value="TOXIN PARE1"/>
    <property type="match status" value="1"/>
</dbReference>
<dbReference type="PANTHER" id="PTHR33755">
    <property type="entry name" value="TOXIN PARE1-RELATED"/>
    <property type="match status" value="1"/>
</dbReference>